<accession>C2KXN5</accession>
<dbReference type="EMBL" id="ACKX01000124">
    <property type="protein sequence ID" value="EEJ51430.1"/>
    <property type="molecule type" value="Genomic_DNA"/>
</dbReference>
<dbReference type="Proteomes" id="UP000004121">
    <property type="component" value="Unassembled WGS sequence"/>
</dbReference>
<evidence type="ECO:0000313" key="2">
    <source>
        <dbReference type="Proteomes" id="UP000004121"/>
    </source>
</evidence>
<protein>
    <recommendedName>
        <fullName evidence="3">DUF3800 domain-containing protein</fullName>
    </recommendedName>
</protein>
<dbReference type="AlphaFoldDB" id="C2KXN5"/>
<dbReference type="Pfam" id="PF12686">
    <property type="entry name" value="DUF3800"/>
    <property type="match status" value="1"/>
</dbReference>
<dbReference type="OrthoDB" id="2680392at2"/>
<reference evidence="1 2" key="1">
    <citation type="submission" date="2009-04" db="EMBL/GenBank/DDBJ databases">
        <authorList>
            <person name="Qin X."/>
            <person name="Bachman B."/>
            <person name="Battles P."/>
            <person name="Bell A."/>
            <person name="Bess C."/>
            <person name="Bickham C."/>
            <person name="Chaboub L."/>
            <person name="Chen D."/>
            <person name="Coyle M."/>
            <person name="Deiros D.R."/>
            <person name="Dinh H."/>
            <person name="Forbes L."/>
            <person name="Fowler G."/>
            <person name="Francisco L."/>
            <person name="Fu Q."/>
            <person name="Gubbala S."/>
            <person name="Hale W."/>
            <person name="Han Y."/>
            <person name="Hemphill L."/>
            <person name="Highlander S.K."/>
            <person name="Hirani K."/>
            <person name="Hogues M."/>
            <person name="Jackson L."/>
            <person name="Jakkamsetti A."/>
            <person name="Javaid M."/>
            <person name="Jiang H."/>
            <person name="Korchina V."/>
            <person name="Kovar C."/>
            <person name="Lara F."/>
            <person name="Lee S."/>
            <person name="Mata R."/>
            <person name="Mathew T."/>
            <person name="Moen C."/>
            <person name="Morales K."/>
            <person name="Munidasa M."/>
            <person name="Nazareth L."/>
            <person name="Ngo R."/>
            <person name="Nguyen L."/>
            <person name="Okwuonu G."/>
            <person name="Ongeri F."/>
            <person name="Patil S."/>
            <person name="Petrosino J."/>
            <person name="Pham C."/>
            <person name="Pham P."/>
            <person name="Pu L.-L."/>
            <person name="Puazo M."/>
            <person name="Raj R."/>
            <person name="Reid J."/>
            <person name="Rouhana J."/>
            <person name="Saada N."/>
            <person name="Shang Y."/>
            <person name="Simmons D."/>
            <person name="Thornton R."/>
            <person name="Warren J."/>
            <person name="Weissenberger G."/>
            <person name="Zhang J."/>
            <person name="Zhang L."/>
            <person name="Zhou C."/>
            <person name="Zhu D."/>
            <person name="Muzny D."/>
            <person name="Worley K."/>
            <person name="Gibbs R."/>
        </authorList>
    </citation>
    <scope>NUCLEOTIDE SEQUENCE [LARGE SCALE GENOMIC DNA]</scope>
    <source>
        <strain evidence="1 2">F0268</strain>
    </source>
</reference>
<name>C2KXN5_9FIRM</name>
<organism evidence="1 2">
    <name type="scientific">Oribacterium sinus F0268</name>
    <dbReference type="NCBI Taxonomy" id="585501"/>
    <lineage>
        <taxon>Bacteria</taxon>
        <taxon>Bacillati</taxon>
        <taxon>Bacillota</taxon>
        <taxon>Clostridia</taxon>
        <taxon>Lachnospirales</taxon>
        <taxon>Lachnospiraceae</taxon>
        <taxon>Oribacterium</taxon>
    </lineage>
</organism>
<evidence type="ECO:0000313" key="1">
    <source>
        <dbReference type="EMBL" id="EEJ51430.1"/>
    </source>
</evidence>
<gene>
    <name evidence="1" type="ORF">HMPREF6123_1254</name>
</gene>
<sequence length="259" mass="30579">MLDRIHHCDILLCKVKGEFMGDYILYLDEANKNSTNPFFCLAGIVIRRDEYENSLIPKVNDLKDKYFSTTSIVFHYTEMKKNINEFKMFIDQNQRANFWQDFNKMLSLIDFTTLGVYFDAENFKSAYRVKHNKHYNYAFINLLNNYMTFLRYKNQSMGSIVFESRQWNENAEIQRCFMHMLECGTDIYSAKECNELLSTLSFFTKKDNCAGLQIADFVPDSFIRELNGSKNFYNVKAIFLERLFGIEQNQQTTLGLKAL</sequence>
<keyword evidence="2" id="KW-1185">Reference proteome</keyword>
<comment type="caution">
    <text evidence="1">The sequence shown here is derived from an EMBL/GenBank/DDBJ whole genome shotgun (WGS) entry which is preliminary data.</text>
</comment>
<evidence type="ECO:0008006" key="3">
    <source>
        <dbReference type="Google" id="ProtNLM"/>
    </source>
</evidence>
<dbReference type="InParanoid" id="C2KXN5"/>
<dbReference type="InterPro" id="IPR024524">
    <property type="entry name" value="DUF3800"/>
</dbReference>
<dbReference type="HOGENOM" id="CLU_1033420_0_0_9"/>
<dbReference type="STRING" id="585501.HMPREF6123_1254"/>
<proteinExistence type="predicted"/>
<dbReference type="eggNOG" id="ENOG50336YD">
    <property type="taxonomic scope" value="Bacteria"/>
</dbReference>